<dbReference type="AlphaFoldDB" id="A0AA41KH27"/>
<dbReference type="PANTHER" id="PTHR30222">
    <property type="entry name" value="SPERMIDINE/PUTRESCINE-BINDING PERIPLASMIC PROTEIN"/>
    <property type="match status" value="1"/>
</dbReference>
<name>A0AA41KH27_9EURY</name>
<reference evidence="2" key="1">
    <citation type="submission" date="2021-06" db="EMBL/GenBank/DDBJ databases">
        <title>New haloarchaea isolates fom saline soil.</title>
        <authorList>
            <person name="Duran-Viseras A."/>
            <person name="Sanchez-Porro C.S."/>
            <person name="Ventosa A."/>
        </authorList>
    </citation>
    <scope>NUCLEOTIDE SEQUENCE</scope>
    <source>
        <strain evidence="2">JCM 18369</strain>
    </source>
</reference>
<evidence type="ECO:0000313" key="3">
    <source>
        <dbReference type="Proteomes" id="UP001166304"/>
    </source>
</evidence>
<keyword evidence="3" id="KW-1185">Reference proteome</keyword>
<dbReference type="RefSeq" id="WP_162415103.1">
    <property type="nucleotide sequence ID" value="NZ_JAHQXE010000007.1"/>
</dbReference>
<evidence type="ECO:0000256" key="1">
    <source>
        <dbReference type="ARBA" id="ARBA00022729"/>
    </source>
</evidence>
<sequence>MTKHEISRRKLLAVSAASLSAATASAGCLGSSSGSGSGETETSSWRTQELATVPAESYDDLYQNDENEQSGETVNHLTWTGYDASNVQDPFRETFEANTQLDLFTSNPKAFNRLNSGEWQQFHQATFDMAWLPNLAEAELIRPIDYEDWKEYTFDKYIDIFKPENGYKYAFLNEDDYSFDVDGTMYGAPQRFGWASFVVNTDTVSSSDYSSYDAAWSEDYDVGVYDLMFWGIQIIMLREGIDPYKEHTEEEVEQVRQATFDLFDNAKTLLPDFASMNQALKSGEIDIGFISGNWINGTLRRGENLQFEAHVPEEGGVIWVETTTFVKGEQPTVSDNYLAHMQRGETALNLSWPTSGGTNVVPHATAWDEYDDFQREVLRVDDIPDILDRSVFYTGVPDLDKFEPIWREAKTRI</sequence>
<dbReference type="Gene3D" id="3.40.190.10">
    <property type="entry name" value="Periplasmic binding protein-like II"/>
    <property type="match status" value="2"/>
</dbReference>
<dbReference type="Proteomes" id="UP001166304">
    <property type="component" value="Unassembled WGS sequence"/>
</dbReference>
<dbReference type="EMBL" id="JAHQXE010000007">
    <property type="protein sequence ID" value="MBV0903732.1"/>
    <property type="molecule type" value="Genomic_DNA"/>
</dbReference>
<comment type="caution">
    <text evidence="2">The sequence shown here is derived from an EMBL/GenBank/DDBJ whole genome shotgun (WGS) entry which is preliminary data.</text>
</comment>
<protein>
    <submittedName>
        <fullName evidence="2">PotD/PotF family extracellular solute-binding protein</fullName>
    </submittedName>
</protein>
<organism evidence="2 3">
    <name type="scientific">Haloarcula salina</name>
    <dbReference type="NCBI Taxonomy" id="1429914"/>
    <lineage>
        <taxon>Archaea</taxon>
        <taxon>Methanobacteriati</taxon>
        <taxon>Methanobacteriota</taxon>
        <taxon>Stenosarchaea group</taxon>
        <taxon>Halobacteria</taxon>
        <taxon>Halobacteriales</taxon>
        <taxon>Haloarculaceae</taxon>
        <taxon>Haloarcula</taxon>
    </lineage>
</organism>
<keyword evidence="1" id="KW-0732">Signal</keyword>
<gene>
    <name evidence="2" type="ORF">KTS37_18260</name>
</gene>
<accession>A0AA41KH27</accession>
<evidence type="ECO:0000313" key="2">
    <source>
        <dbReference type="EMBL" id="MBV0903732.1"/>
    </source>
</evidence>
<proteinExistence type="predicted"/>
<dbReference type="PANTHER" id="PTHR30222:SF17">
    <property type="entry name" value="SPERMIDINE_PUTRESCINE-BINDING PERIPLASMIC PROTEIN"/>
    <property type="match status" value="1"/>
</dbReference>
<dbReference type="PROSITE" id="PS51257">
    <property type="entry name" value="PROKAR_LIPOPROTEIN"/>
    <property type="match status" value="1"/>
</dbReference>
<dbReference type="SUPFAM" id="SSF53850">
    <property type="entry name" value="Periplasmic binding protein-like II"/>
    <property type="match status" value="1"/>
</dbReference>
<dbReference type="PROSITE" id="PS51318">
    <property type="entry name" value="TAT"/>
    <property type="match status" value="1"/>
</dbReference>
<dbReference type="InterPro" id="IPR006311">
    <property type="entry name" value="TAT_signal"/>
</dbReference>